<dbReference type="AlphaFoldDB" id="A0A4U8YHP8"/>
<dbReference type="RefSeq" id="WP_180137009.1">
    <property type="nucleotide sequence ID" value="NZ_CAADHO010000001.1"/>
</dbReference>
<dbReference type="EMBL" id="CAADHO010000001">
    <property type="protein sequence ID" value="VFQ42800.1"/>
    <property type="molecule type" value="Genomic_DNA"/>
</dbReference>
<name>A0A4U8YHP8_9BACT</name>
<sequence length="178" mass="20116">MNLLKKLWKLLNSPIIVVAIALSIWPVFTALTAQYAISKLTSQTINAISNAFHTLDENKSDEIGSFLAIKENVNFSNVNYTFSDWPTKEKLVATITNDSNQPLNEIMLNVSFYDAQDNLIDVQDNTWLSNIKILQPGESHNFSIKRSLGTIQATDEEVSERRSNRVEIHLSSAKEFKI</sequence>
<dbReference type="InterPro" id="IPR047676">
    <property type="entry name" value="FxLYD_dom"/>
</dbReference>
<accession>A0A4U8YHP8</accession>
<keyword evidence="1" id="KW-0812">Transmembrane</keyword>
<keyword evidence="1" id="KW-0472">Membrane</keyword>
<protein>
    <submittedName>
        <fullName evidence="2">Uncharacterized protein</fullName>
    </submittedName>
</protein>
<evidence type="ECO:0000313" key="2">
    <source>
        <dbReference type="EMBL" id="VFQ42800.1"/>
    </source>
</evidence>
<evidence type="ECO:0000256" key="1">
    <source>
        <dbReference type="SAM" id="Phobius"/>
    </source>
</evidence>
<dbReference type="Proteomes" id="UP000507962">
    <property type="component" value="Unassembled WGS sequence"/>
</dbReference>
<dbReference type="NCBIfam" id="NF038353">
    <property type="entry name" value="FxLYD_dom"/>
    <property type="match status" value="1"/>
</dbReference>
<reference evidence="2 3" key="1">
    <citation type="submission" date="2019-03" db="EMBL/GenBank/DDBJ databases">
        <authorList>
            <person name="Nijsse B."/>
        </authorList>
    </citation>
    <scope>NUCLEOTIDE SEQUENCE [LARGE SCALE GENOMIC DNA]</scope>
    <source>
        <strain evidence="2">Desulfoluna butyratoxydans MSL71</strain>
    </source>
</reference>
<proteinExistence type="predicted"/>
<keyword evidence="3" id="KW-1185">Reference proteome</keyword>
<evidence type="ECO:0000313" key="3">
    <source>
        <dbReference type="Proteomes" id="UP000507962"/>
    </source>
</evidence>
<keyword evidence="1" id="KW-1133">Transmembrane helix</keyword>
<feature type="transmembrane region" description="Helical" evidence="1">
    <location>
        <begin position="15"/>
        <end position="37"/>
    </location>
</feature>
<organism evidence="2 3">
    <name type="scientific">Desulfoluna butyratoxydans</name>
    <dbReference type="NCBI Taxonomy" id="231438"/>
    <lineage>
        <taxon>Bacteria</taxon>
        <taxon>Pseudomonadati</taxon>
        <taxon>Thermodesulfobacteriota</taxon>
        <taxon>Desulfobacteria</taxon>
        <taxon>Desulfobacterales</taxon>
        <taxon>Desulfolunaceae</taxon>
        <taxon>Desulfoluna</taxon>
    </lineage>
</organism>
<gene>
    <name evidence="2" type="ORF">MSL71_4210</name>
</gene>